<dbReference type="GO" id="GO:0140664">
    <property type="term" value="F:ATP-dependent DNA damage sensor activity"/>
    <property type="evidence" value="ECO:0007669"/>
    <property type="project" value="InterPro"/>
</dbReference>
<dbReference type="GO" id="GO:0033063">
    <property type="term" value="C:Rad51B-Rad51C-Rad51D-XRCC2 complex"/>
    <property type="evidence" value="ECO:0007669"/>
    <property type="project" value="TreeGrafter"/>
</dbReference>
<evidence type="ECO:0000256" key="6">
    <source>
        <dbReference type="ARBA" id="ARBA00023242"/>
    </source>
</evidence>
<dbReference type="GO" id="GO:0000400">
    <property type="term" value="F:four-way junction DNA binding"/>
    <property type="evidence" value="ECO:0007669"/>
    <property type="project" value="TreeGrafter"/>
</dbReference>
<name>A0A395GRD3_9EURO</name>
<gene>
    <name evidence="9" type="ORF">BO80DRAFT_481416</name>
</gene>
<dbReference type="GO" id="GO:0005524">
    <property type="term" value="F:ATP binding"/>
    <property type="evidence" value="ECO:0007669"/>
    <property type="project" value="UniProtKB-KW"/>
</dbReference>
<dbReference type="RefSeq" id="XP_025572260.1">
    <property type="nucleotide sequence ID" value="XM_025723380.1"/>
</dbReference>
<dbReference type="PROSITE" id="PS50162">
    <property type="entry name" value="RECA_2"/>
    <property type="match status" value="1"/>
</dbReference>
<evidence type="ECO:0000256" key="1">
    <source>
        <dbReference type="ARBA" id="ARBA00004123"/>
    </source>
</evidence>
<evidence type="ECO:0000256" key="4">
    <source>
        <dbReference type="ARBA" id="ARBA00022840"/>
    </source>
</evidence>
<keyword evidence="10" id="KW-1185">Reference proteome</keyword>
<dbReference type="GO" id="GO:0007131">
    <property type="term" value="P:reciprocal meiotic recombination"/>
    <property type="evidence" value="ECO:0007669"/>
    <property type="project" value="TreeGrafter"/>
</dbReference>
<feature type="compositionally biased region" description="Basic and acidic residues" evidence="7">
    <location>
        <begin position="389"/>
        <end position="405"/>
    </location>
</feature>
<keyword evidence="4" id="KW-0067">ATP-binding</keyword>
<dbReference type="EMBL" id="KZ824458">
    <property type="protein sequence ID" value="RAK97932.1"/>
    <property type="molecule type" value="Genomic_DNA"/>
</dbReference>
<dbReference type="InterPro" id="IPR027417">
    <property type="entry name" value="P-loop_NTPase"/>
</dbReference>
<keyword evidence="9" id="KW-0378">Hydrolase</keyword>
<sequence>MNRLDILGLSTQDHRTYRVVSFPASQSLHASSAFPASGRNAVPTGLAALDEAISPSSADALSDLDEGEIKGLPLGHVTEVFGPPGAGKTALALNAAAGALRNGDGVVWIDTASPLPRPRLRRLLRDQSQPTPSSSSKSQTENLTYIRAPTLPHLVSLFHHPPPSFPPPNTTLLVIDSISAPFAPYFPNPSDTNHPQQAQKENQRWLTARKWNVISDLATLLVKFANRGNLAVLVANQMHTRIRGQVRATLSPVLSGRGWEACVNVRIGVYGDFGYEGGGSGGRVRVAEVMKRAGRVVSIRDGSVVVPFRVGEDGLYAVENGVEGGLKAVPVVVQEQDEHVLEESAEAQVQEEEEELVLEVQPMQEEELLQEEPVQNESLQEESIREELAQEDHVQETSEEKKPLQEDPVQEPLQQESVQQESVQEAQAQEHPKETQGLKAQDQVQLQGDAGTPTKRKRKAEEIADSQDEDDSEGDF</sequence>
<keyword evidence="5" id="KW-0234">DNA repair</keyword>
<dbReference type="Proteomes" id="UP000249402">
    <property type="component" value="Unassembled WGS sequence"/>
</dbReference>
<feature type="region of interest" description="Disordered" evidence="7">
    <location>
        <begin position="122"/>
        <end position="142"/>
    </location>
</feature>
<reference evidence="9 10" key="1">
    <citation type="submission" date="2018-02" db="EMBL/GenBank/DDBJ databases">
        <title>The genomes of Aspergillus section Nigri reveals drivers in fungal speciation.</title>
        <authorList>
            <consortium name="DOE Joint Genome Institute"/>
            <person name="Vesth T.C."/>
            <person name="Nybo J."/>
            <person name="Theobald S."/>
            <person name="Brandl J."/>
            <person name="Frisvad J.C."/>
            <person name="Nielsen K.F."/>
            <person name="Lyhne E.K."/>
            <person name="Kogle M.E."/>
            <person name="Kuo A."/>
            <person name="Riley R."/>
            <person name="Clum A."/>
            <person name="Nolan M."/>
            <person name="Lipzen A."/>
            <person name="Salamov A."/>
            <person name="Henrissat B."/>
            <person name="Wiebenga A."/>
            <person name="De vries R.P."/>
            <person name="Grigoriev I.V."/>
            <person name="Mortensen U.H."/>
            <person name="Andersen M.R."/>
            <person name="Baker S.E."/>
        </authorList>
    </citation>
    <scope>NUCLEOTIDE SEQUENCE [LARGE SCALE GENOMIC DNA]</scope>
    <source>
        <strain evidence="9 10">CBS 121593</strain>
    </source>
</reference>
<dbReference type="OrthoDB" id="5957327at2759"/>
<dbReference type="GO" id="GO:0005657">
    <property type="term" value="C:replication fork"/>
    <property type="evidence" value="ECO:0007669"/>
    <property type="project" value="TreeGrafter"/>
</dbReference>
<evidence type="ECO:0000256" key="5">
    <source>
        <dbReference type="ARBA" id="ARBA00023204"/>
    </source>
</evidence>
<keyword evidence="2" id="KW-0547">Nucleotide-binding</keyword>
<protein>
    <submittedName>
        <fullName evidence="9">P-loop containing nucleoside triphosphate hydrolase protein</fullName>
    </submittedName>
</protein>
<accession>A0A395GRD3</accession>
<dbReference type="SUPFAM" id="SSF52540">
    <property type="entry name" value="P-loop containing nucleoside triphosphate hydrolases"/>
    <property type="match status" value="1"/>
</dbReference>
<feature type="compositionally biased region" description="Low complexity" evidence="7">
    <location>
        <begin position="410"/>
        <end position="427"/>
    </location>
</feature>
<feature type="region of interest" description="Disordered" evidence="7">
    <location>
        <begin position="389"/>
        <end position="476"/>
    </location>
</feature>
<dbReference type="Gene3D" id="3.40.50.300">
    <property type="entry name" value="P-loop containing nucleotide triphosphate hydrolases"/>
    <property type="match status" value="1"/>
</dbReference>
<feature type="domain" description="RecA family profile 1" evidence="8">
    <location>
        <begin position="38"/>
        <end position="238"/>
    </location>
</feature>
<keyword evidence="3" id="KW-0227">DNA damage</keyword>
<evidence type="ECO:0000313" key="9">
    <source>
        <dbReference type="EMBL" id="RAK97932.1"/>
    </source>
</evidence>
<feature type="compositionally biased region" description="Low complexity" evidence="7">
    <location>
        <begin position="127"/>
        <end position="140"/>
    </location>
</feature>
<dbReference type="VEuPathDB" id="FungiDB:BO80DRAFT_481416"/>
<evidence type="ECO:0000256" key="7">
    <source>
        <dbReference type="SAM" id="MobiDB-lite"/>
    </source>
</evidence>
<dbReference type="PANTHER" id="PTHR46239">
    <property type="entry name" value="DNA REPAIR PROTEIN RAD51 HOMOLOG 3 RAD51C"/>
    <property type="match status" value="1"/>
</dbReference>
<dbReference type="AlphaFoldDB" id="A0A395GRD3"/>
<feature type="compositionally biased region" description="Acidic residues" evidence="7">
    <location>
        <begin position="463"/>
        <end position="476"/>
    </location>
</feature>
<dbReference type="GO" id="GO:0033065">
    <property type="term" value="C:Rad51C-XRCC3 complex"/>
    <property type="evidence" value="ECO:0007669"/>
    <property type="project" value="TreeGrafter"/>
</dbReference>
<evidence type="ECO:0000256" key="2">
    <source>
        <dbReference type="ARBA" id="ARBA00022741"/>
    </source>
</evidence>
<organism evidence="9 10">
    <name type="scientific">Aspergillus ibericus CBS 121593</name>
    <dbReference type="NCBI Taxonomy" id="1448316"/>
    <lineage>
        <taxon>Eukaryota</taxon>
        <taxon>Fungi</taxon>
        <taxon>Dikarya</taxon>
        <taxon>Ascomycota</taxon>
        <taxon>Pezizomycotina</taxon>
        <taxon>Eurotiomycetes</taxon>
        <taxon>Eurotiomycetidae</taxon>
        <taxon>Eurotiales</taxon>
        <taxon>Aspergillaceae</taxon>
        <taxon>Aspergillus</taxon>
        <taxon>Aspergillus subgen. Circumdati</taxon>
    </lineage>
</organism>
<dbReference type="GO" id="GO:0008821">
    <property type="term" value="F:crossover junction DNA endonuclease activity"/>
    <property type="evidence" value="ECO:0007669"/>
    <property type="project" value="TreeGrafter"/>
</dbReference>
<dbReference type="STRING" id="1448316.A0A395GRD3"/>
<dbReference type="InterPro" id="IPR020588">
    <property type="entry name" value="RecA_ATP-bd"/>
</dbReference>
<comment type="subcellular location">
    <subcellularLocation>
        <location evidence="1">Nucleus</location>
    </subcellularLocation>
</comment>
<dbReference type="InterPro" id="IPR052093">
    <property type="entry name" value="HR_Repair_Mediator"/>
</dbReference>
<proteinExistence type="predicted"/>
<evidence type="ECO:0000259" key="8">
    <source>
        <dbReference type="PROSITE" id="PS50162"/>
    </source>
</evidence>
<dbReference type="GeneID" id="37228245"/>
<evidence type="ECO:0000313" key="10">
    <source>
        <dbReference type="Proteomes" id="UP000249402"/>
    </source>
</evidence>
<dbReference type="GO" id="GO:0000707">
    <property type="term" value="P:meiotic DNA recombinase assembly"/>
    <property type="evidence" value="ECO:0007669"/>
    <property type="project" value="TreeGrafter"/>
</dbReference>
<evidence type="ECO:0000256" key="3">
    <source>
        <dbReference type="ARBA" id="ARBA00022763"/>
    </source>
</evidence>
<keyword evidence="6" id="KW-0539">Nucleus</keyword>
<dbReference type="PANTHER" id="PTHR46239:SF1">
    <property type="entry name" value="DNA REPAIR PROTEIN RAD51 HOMOLOG 3"/>
    <property type="match status" value="1"/>
</dbReference>